<sequence length="106" mass="11533">MTVDKLAVLERLDNDQELFVEICTIFKQDGPKLVRKLRDAVDAGQIIVAIRHAHSLKSSSATIGAYELSELARQAELAGNQGDVSIISALLPVIDVKLHEVIAELS</sequence>
<dbReference type="Pfam" id="PF01627">
    <property type="entry name" value="Hpt"/>
    <property type="match status" value="1"/>
</dbReference>
<evidence type="ECO:0000313" key="4">
    <source>
        <dbReference type="Proteomes" id="UP000324298"/>
    </source>
</evidence>
<protein>
    <submittedName>
        <fullName evidence="3">Hpt domain-containing protein</fullName>
    </submittedName>
</protein>
<dbReference type="InterPro" id="IPR008207">
    <property type="entry name" value="Sig_transdc_His_kin_Hpt_dom"/>
</dbReference>
<dbReference type="OrthoDB" id="214330at2"/>
<dbReference type="GO" id="GO:0004672">
    <property type="term" value="F:protein kinase activity"/>
    <property type="evidence" value="ECO:0007669"/>
    <property type="project" value="UniProtKB-ARBA"/>
</dbReference>
<evidence type="ECO:0000259" key="2">
    <source>
        <dbReference type="PROSITE" id="PS50894"/>
    </source>
</evidence>
<keyword evidence="4" id="KW-1185">Reference proteome</keyword>
<proteinExistence type="predicted"/>
<dbReference type="SUPFAM" id="SSF47226">
    <property type="entry name" value="Histidine-containing phosphotransfer domain, HPT domain"/>
    <property type="match status" value="1"/>
</dbReference>
<dbReference type="PROSITE" id="PS50894">
    <property type="entry name" value="HPT"/>
    <property type="match status" value="1"/>
</dbReference>
<dbReference type="GO" id="GO:0000160">
    <property type="term" value="P:phosphorelay signal transduction system"/>
    <property type="evidence" value="ECO:0007669"/>
    <property type="project" value="InterPro"/>
</dbReference>
<organism evidence="3 4">
    <name type="scientific">Oryzomonas rubra</name>
    <dbReference type="NCBI Taxonomy" id="2509454"/>
    <lineage>
        <taxon>Bacteria</taxon>
        <taxon>Pseudomonadati</taxon>
        <taxon>Thermodesulfobacteriota</taxon>
        <taxon>Desulfuromonadia</taxon>
        <taxon>Geobacterales</taxon>
        <taxon>Geobacteraceae</taxon>
        <taxon>Oryzomonas</taxon>
    </lineage>
</organism>
<accession>A0A5A9X6Z3</accession>
<dbReference type="InterPro" id="IPR036641">
    <property type="entry name" value="HPT_dom_sf"/>
</dbReference>
<name>A0A5A9X6Z3_9BACT</name>
<feature type="domain" description="HPt" evidence="2">
    <location>
        <begin position="15"/>
        <end position="106"/>
    </location>
</feature>
<dbReference type="EMBL" id="SRSD01000012">
    <property type="protein sequence ID" value="KAA0888145.1"/>
    <property type="molecule type" value="Genomic_DNA"/>
</dbReference>
<feature type="modified residue" description="Phosphohistidine" evidence="1">
    <location>
        <position position="54"/>
    </location>
</feature>
<dbReference type="SMART" id="SM00073">
    <property type="entry name" value="HPT"/>
    <property type="match status" value="1"/>
</dbReference>
<dbReference type="RefSeq" id="WP_149309765.1">
    <property type="nucleotide sequence ID" value="NZ_SRSD01000012.1"/>
</dbReference>
<evidence type="ECO:0000256" key="1">
    <source>
        <dbReference type="PROSITE-ProRule" id="PRU00110"/>
    </source>
</evidence>
<reference evidence="3 4" key="1">
    <citation type="submission" date="2019-04" db="EMBL/GenBank/DDBJ databases">
        <title>Geobacter ruber sp. nov., ferric-reducing bacteria isolated from paddy soil.</title>
        <authorList>
            <person name="Xu Z."/>
            <person name="Masuda Y."/>
            <person name="Itoh H."/>
            <person name="Senoo K."/>
        </authorList>
    </citation>
    <scope>NUCLEOTIDE SEQUENCE [LARGE SCALE GENOMIC DNA]</scope>
    <source>
        <strain evidence="3 4">Red88</strain>
    </source>
</reference>
<comment type="caution">
    <text evidence="3">The sequence shown here is derived from an EMBL/GenBank/DDBJ whole genome shotgun (WGS) entry which is preliminary data.</text>
</comment>
<gene>
    <name evidence="3" type="ORF">ET418_17265</name>
</gene>
<dbReference type="AlphaFoldDB" id="A0A5A9X6Z3"/>
<keyword evidence="1" id="KW-0597">Phosphoprotein</keyword>
<dbReference type="Proteomes" id="UP000324298">
    <property type="component" value="Unassembled WGS sequence"/>
</dbReference>
<dbReference type="Gene3D" id="1.20.120.160">
    <property type="entry name" value="HPT domain"/>
    <property type="match status" value="1"/>
</dbReference>
<evidence type="ECO:0000313" key="3">
    <source>
        <dbReference type="EMBL" id="KAA0888145.1"/>
    </source>
</evidence>